<organism evidence="2 3">
    <name type="scientific">Aminobacter aminovorans</name>
    <name type="common">Chelatobacter heintzii</name>
    <dbReference type="NCBI Taxonomy" id="83263"/>
    <lineage>
        <taxon>Bacteria</taxon>
        <taxon>Pseudomonadati</taxon>
        <taxon>Pseudomonadota</taxon>
        <taxon>Alphaproteobacteria</taxon>
        <taxon>Hyphomicrobiales</taxon>
        <taxon>Phyllobacteriaceae</taxon>
        <taxon>Aminobacter</taxon>
    </lineage>
</organism>
<dbReference type="RefSeq" id="WP_115729401.1">
    <property type="nucleotide sequence ID" value="NZ_BAAAVY010000011.1"/>
</dbReference>
<proteinExistence type="predicted"/>
<evidence type="ECO:0000313" key="2">
    <source>
        <dbReference type="EMBL" id="SUU86888.1"/>
    </source>
</evidence>
<name>A0A380WDY0_AMIAI</name>
<dbReference type="OrthoDB" id="9798776at2"/>
<dbReference type="Proteomes" id="UP000254701">
    <property type="component" value="Unassembled WGS sequence"/>
</dbReference>
<dbReference type="AlphaFoldDB" id="A0A380WDY0"/>
<sequence length="128" mass="14436">MTITCFIRYQIDPFGKAAFEAYARNWGQAIPRCGADLVGYFAPHEGSATTAYGVYNIESLAAYEAYRARLAADPMGRENYEFARREKFILKEDRIFLKQASGPHAALHDPEKLQALRTGIMQQESVQP</sequence>
<feature type="domain" description="NIPSNAP" evidence="1">
    <location>
        <begin position="6"/>
        <end position="100"/>
    </location>
</feature>
<dbReference type="Pfam" id="PF07978">
    <property type="entry name" value="NIPSNAP"/>
    <property type="match status" value="1"/>
</dbReference>
<protein>
    <submittedName>
        <fullName evidence="2">NIPSNAP</fullName>
    </submittedName>
</protein>
<dbReference type="Gene3D" id="3.30.70.100">
    <property type="match status" value="1"/>
</dbReference>
<dbReference type="InterPro" id="IPR012577">
    <property type="entry name" value="NIPSNAP"/>
</dbReference>
<evidence type="ECO:0000313" key="3">
    <source>
        <dbReference type="Proteomes" id="UP000254701"/>
    </source>
</evidence>
<evidence type="ECO:0000259" key="1">
    <source>
        <dbReference type="Pfam" id="PF07978"/>
    </source>
</evidence>
<dbReference type="SUPFAM" id="SSF54909">
    <property type="entry name" value="Dimeric alpha+beta barrel"/>
    <property type="match status" value="1"/>
</dbReference>
<gene>
    <name evidence="2" type="ORF">NCTC10684_00076</name>
</gene>
<dbReference type="EMBL" id="UFSM01000001">
    <property type="protein sequence ID" value="SUU86888.1"/>
    <property type="molecule type" value="Genomic_DNA"/>
</dbReference>
<accession>A0A380WDY0</accession>
<dbReference type="InterPro" id="IPR011008">
    <property type="entry name" value="Dimeric_a/b-barrel"/>
</dbReference>
<reference evidence="2 3" key="1">
    <citation type="submission" date="2018-06" db="EMBL/GenBank/DDBJ databases">
        <authorList>
            <consortium name="Pathogen Informatics"/>
            <person name="Doyle S."/>
        </authorList>
    </citation>
    <scope>NUCLEOTIDE SEQUENCE [LARGE SCALE GENOMIC DNA]</scope>
    <source>
        <strain evidence="2 3">NCTC10684</strain>
    </source>
</reference>